<proteinExistence type="predicted"/>
<keyword evidence="3" id="KW-1185">Reference proteome</keyword>
<dbReference type="Proteomes" id="UP001595075">
    <property type="component" value="Unassembled WGS sequence"/>
</dbReference>
<reference evidence="2 3" key="1">
    <citation type="journal article" date="2024" name="Commun. Biol.">
        <title>Comparative genomic analysis of thermophilic fungi reveals convergent evolutionary adaptations and gene losses.</title>
        <authorList>
            <person name="Steindorff A.S."/>
            <person name="Aguilar-Pontes M.V."/>
            <person name="Robinson A.J."/>
            <person name="Andreopoulos B."/>
            <person name="LaButti K."/>
            <person name="Kuo A."/>
            <person name="Mondo S."/>
            <person name="Riley R."/>
            <person name="Otillar R."/>
            <person name="Haridas S."/>
            <person name="Lipzen A."/>
            <person name="Grimwood J."/>
            <person name="Schmutz J."/>
            <person name="Clum A."/>
            <person name="Reid I.D."/>
            <person name="Moisan M.C."/>
            <person name="Butler G."/>
            <person name="Nguyen T.T.M."/>
            <person name="Dewar K."/>
            <person name="Conant G."/>
            <person name="Drula E."/>
            <person name="Henrissat B."/>
            <person name="Hansel C."/>
            <person name="Singer S."/>
            <person name="Hutchinson M.I."/>
            <person name="de Vries R.P."/>
            <person name="Natvig D.O."/>
            <person name="Powell A.J."/>
            <person name="Tsang A."/>
            <person name="Grigoriev I.V."/>
        </authorList>
    </citation>
    <scope>NUCLEOTIDE SEQUENCE [LARGE SCALE GENOMIC DNA]</scope>
    <source>
        <strain evidence="2 3">CBS 494.80</strain>
    </source>
</reference>
<comment type="caution">
    <text evidence="2">The sequence shown here is derived from an EMBL/GenBank/DDBJ whole genome shotgun (WGS) entry which is preliminary data.</text>
</comment>
<name>A0ABR4BV45_9HELO</name>
<feature type="compositionally biased region" description="Polar residues" evidence="1">
    <location>
        <begin position="1"/>
        <end position="17"/>
    </location>
</feature>
<evidence type="ECO:0000313" key="3">
    <source>
        <dbReference type="Proteomes" id="UP001595075"/>
    </source>
</evidence>
<accession>A0ABR4BV45</accession>
<feature type="region of interest" description="Disordered" evidence="1">
    <location>
        <begin position="33"/>
        <end position="52"/>
    </location>
</feature>
<organism evidence="2 3">
    <name type="scientific">Oculimacula yallundae</name>
    <dbReference type="NCBI Taxonomy" id="86028"/>
    <lineage>
        <taxon>Eukaryota</taxon>
        <taxon>Fungi</taxon>
        <taxon>Dikarya</taxon>
        <taxon>Ascomycota</taxon>
        <taxon>Pezizomycotina</taxon>
        <taxon>Leotiomycetes</taxon>
        <taxon>Helotiales</taxon>
        <taxon>Ploettnerulaceae</taxon>
        <taxon>Oculimacula</taxon>
    </lineage>
</organism>
<evidence type="ECO:0000256" key="1">
    <source>
        <dbReference type="SAM" id="MobiDB-lite"/>
    </source>
</evidence>
<gene>
    <name evidence="2" type="ORF">VTL71DRAFT_6891</name>
</gene>
<dbReference type="EMBL" id="JAZHXI010000018">
    <property type="protein sequence ID" value="KAL2061514.1"/>
    <property type="molecule type" value="Genomic_DNA"/>
</dbReference>
<evidence type="ECO:0008006" key="4">
    <source>
        <dbReference type="Google" id="ProtNLM"/>
    </source>
</evidence>
<evidence type="ECO:0000313" key="2">
    <source>
        <dbReference type="EMBL" id="KAL2061514.1"/>
    </source>
</evidence>
<protein>
    <recommendedName>
        <fullName evidence="4">Fungal-type protein kinase domain-containing protein</fullName>
    </recommendedName>
</protein>
<sequence length="286" mass="33097">MSSDPRSSTKSPMTQTGLKKAVKDDTLGGFARNRITQKVVPKSNADESAPIEERMFNEDAQQFYRRADEWDRKQKPDSDDLTGLAFTFVSFCRSQRALWFSDNPLDKSSWDHIDAALIEKWPRILGSITGEATNNNLWDFEDVDQKIEPPTQFTLSLGRYDYEERYEERYKGRVRCRELVSSRLKHFKSFERWSTLAIQRPKKPVPSGTLMYVPGFQIPVRSSTKVLQSPLNPDISYHCLTIKCIAFILLHLGATPRYHFSQLALLEYYLNPWGTEAKAWRSSPEE</sequence>
<feature type="region of interest" description="Disordered" evidence="1">
    <location>
        <begin position="1"/>
        <end position="25"/>
    </location>
</feature>